<evidence type="ECO:0000313" key="2">
    <source>
        <dbReference type="EMBL" id="MRW98268.1"/>
    </source>
</evidence>
<dbReference type="AlphaFoldDB" id="A0A6A8GCK2"/>
<proteinExistence type="predicted"/>
<protein>
    <submittedName>
        <fullName evidence="2">Uncharacterized protein</fullName>
    </submittedName>
</protein>
<evidence type="ECO:0000256" key="1">
    <source>
        <dbReference type="SAM" id="Phobius"/>
    </source>
</evidence>
<comment type="caution">
    <text evidence="2">The sequence shown here is derived from an EMBL/GenBank/DDBJ whole genome shotgun (WGS) entry which is preliminary data.</text>
</comment>
<keyword evidence="1" id="KW-1133">Transmembrane helix</keyword>
<sequence length="298" mass="31984">MVSLIPEEFAVTYKFSRLFIEKATSEGLSQRDVDVLKNISQDIAKPVLRNEDNADSTILDADAIKLGIDPNLLRLGAGISAGGVTAREIGTAIVSLGTDNHAQAELVEQLFAKEIARHVDGEVIKGGSGVFTPDGGVDAVIKTADGRLKIQVKNFANAVGDATLKEYRDIVDVFASTNGFKNGAEPAAYGMDAFTKNDWSWASKAELYGNQFLHGVRQIFVGIYNALRPFAGHVRYISAHIVTKTTAAASWFIALSIGKQLAIIAAVLALAIAVYYVYKKYRGQNRDDSSTGVGTPSV</sequence>
<name>A0A6A8GCK2_9EURY</name>
<keyword evidence="3" id="KW-1185">Reference proteome</keyword>
<dbReference type="Proteomes" id="UP000443423">
    <property type="component" value="Unassembled WGS sequence"/>
</dbReference>
<accession>A0A6A8GCK2</accession>
<keyword evidence="1" id="KW-0812">Transmembrane</keyword>
<reference evidence="2 3" key="1">
    <citation type="submission" date="2019-11" db="EMBL/GenBank/DDBJ databases">
        <title>Whole genome sequence of Haloferax sp. MBLA0078.</title>
        <authorList>
            <person name="Seo M.-J."/>
            <person name="Cho E.-S."/>
        </authorList>
    </citation>
    <scope>NUCLEOTIDE SEQUENCE [LARGE SCALE GENOMIC DNA]</scope>
    <source>
        <strain evidence="2 3">MBLA0078</strain>
    </source>
</reference>
<keyword evidence="1" id="KW-0472">Membrane</keyword>
<feature type="transmembrane region" description="Helical" evidence="1">
    <location>
        <begin position="251"/>
        <end position="278"/>
    </location>
</feature>
<gene>
    <name evidence="2" type="ORF">GJR99_17010</name>
</gene>
<organism evidence="2 3">
    <name type="scientific">Haloferax marinum</name>
    <dbReference type="NCBI Taxonomy" id="2666143"/>
    <lineage>
        <taxon>Archaea</taxon>
        <taxon>Methanobacteriati</taxon>
        <taxon>Methanobacteriota</taxon>
        <taxon>Stenosarchaea group</taxon>
        <taxon>Halobacteria</taxon>
        <taxon>Halobacteriales</taxon>
        <taxon>Haloferacaceae</taxon>
        <taxon>Haloferax</taxon>
    </lineage>
</organism>
<dbReference type="EMBL" id="WKJQ01000003">
    <property type="protein sequence ID" value="MRW98268.1"/>
    <property type="molecule type" value="Genomic_DNA"/>
</dbReference>
<dbReference type="RefSeq" id="WP_151114256.1">
    <property type="nucleotide sequence ID" value="NZ_WKJQ01000003.1"/>
</dbReference>
<evidence type="ECO:0000313" key="3">
    <source>
        <dbReference type="Proteomes" id="UP000443423"/>
    </source>
</evidence>